<gene>
    <name evidence="1" type="ORF">JE024_40090</name>
</gene>
<dbReference type="Gene3D" id="1.25.40.10">
    <property type="entry name" value="Tetratricopeptide repeat domain"/>
    <property type="match status" value="1"/>
</dbReference>
<accession>A0ABS2V4G3</accession>
<dbReference type="InterPro" id="IPR011990">
    <property type="entry name" value="TPR-like_helical_dom_sf"/>
</dbReference>
<comment type="caution">
    <text evidence="1">The sequence shown here is derived from an EMBL/GenBank/DDBJ whole genome shotgun (WGS) entry which is preliminary data.</text>
</comment>
<evidence type="ECO:0000313" key="1">
    <source>
        <dbReference type="EMBL" id="MBM9624727.1"/>
    </source>
</evidence>
<evidence type="ECO:0000313" key="2">
    <source>
        <dbReference type="Proteomes" id="UP000664109"/>
    </source>
</evidence>
<sequence length="318" mass="34608">MTLDQLDDDLAQLSQQYGRIPPSGVFEHASYLLKLSQTMLDRTRSPQQQTRLYYVAGQASALLAAVCFDLGSLTAAVTYARSASQYGKAVNHGPLQGFAYGMLAFMAFWDGRPTEAVCLAKKGLAFPGLGATTRRRLYAIEARGHGHQRHDVQAQRAIRDALEETGADRDELHDGIGGEFAFDDARTAMSNSTTCLLLRDAQGAEELASRALELHNERRTSDRWFVISAPAASNLARARIMAGEIEGAREALRPVLKIPVQWRGAGMLERLTAARCELTHPALRGARSAVDLAEEIEEFTALSPARRLGGTSPLAIEG</sequence>
<keyword evidence="2" id="KW-1185">Reference proteome</keyword>
<name>A0ABS2V4G3_9ACTN</name>
<evidence type="ECO:0008006" key="3">
    <source>
        <dbReference type="Google" id="ProtNLM"/>
    </source>
</evidence>
<proteinExistence type="predicted"/>
<protein>
    <recommendedName>
        <fullName evidence="3">Transcriptional regulator</fullName>
    </recommendedName>
</protein>
<dbReference type="SUPFAM" id="SSF48452">
    <property type="entry name" value="TPR-like"/>
    <property type="match status" value="1"/>
</dbReference>
<dbReference type="Proteomes" id="UP000664109">
    <property type="component" value="Unassembled WGS sequence"/>
</dbReference>
<dbReference type="EMBL" id="JAFEJA010000003">
    <property type="protein sequence ID" value="MBM9624727.1"/>
    <property type="molecule type" value="Genomic_DNA"/>
</dbReference>
<dbReference type="RefSeq" id="WP_205378869.1">
    <property type="nucleotide sequence ID" value="NZ_JAFEJA010000003.1"/>
</dbReference>
<organism evidence="1 2">
    <name type="scientific">Streptomyces zhihengii</name>
    <dbReference type="NCBI Taxonomy" id="1818004"/>
    <lineage>
        <taxon>Bacteria</taxon>
        <taxon>Bacillati</taxon>
        <taxon>Actinomycetota</taxon>
        <taxon>Actinomycetes</taxon>
        <taxon>Kitasatosporales</taxon>
        <taxon>Streptomycetaceae</taxon>
        <taxon>Streptomyces</taxon>
    </lineage>
</organism>
<geneLocation type="plasmid" evidence="1">
    <name>unnamed1</name>
</geneLocation>
<reference evidence="1 2" key="1">
    <citation type="journal article" date="2016" name="Arch. Microbiol.">
        <title>Streptomyces zhihengii sp. nov., isolated from rhizospheric soil of Psammosilene tunicoides.</title>
        <authorList>
            <person name="Huang M.J."/>
            <person name="Fei J.J."/>
            <person name="Salam N."/>
            <person name="Kim C.J."/>
            <person name="Hozzein W.N."/>
            <person name="Xiao M."/>
            <person name="Huang H.Q."/>
            <person name="Li W.J."/>
        </authorList>
    </citation>
    <scope>NUCLEOTIDE SEQUENCE [LARGE SCALE GENOMIC DNA]</scope>
    <source>
        <strain evidence="1 2">YIM T102</strain>
    </source>
</reference>
<keyword evidence="1" id="KW-0614">Plasmid</keyword>